<dbReference type="Proteomes" id="UP000256977">
    <property type="component" value="Unassembled WGS sequence"/>
</dbReference>
<sequence>MGKLLTTVAVSVLVLSITFFTIGYKILPGVAPKGESIGTGIETLRVDPATGAVTATLP</sequence>
<name>A0A3D9JRA7_9BACL</name>
<comment type="caution">
    <text evidence="1">The sequence shown here is derived from an EMBL/GenBank/DDBJ whole genome shotgun (WGS) entry which is preliminary data.</text>
</comment>
<organism evidence="1 2">
    <name type="scientific">Cohnella phaseoli</name>
    <dbReference type="NCBI Taxonomy" id="456490"/>
    <lineage>
        <taxon>Bacteria</taxon>
        <taxon>Bacillati</taxon>
        <taxon>Bacillota</taxon>
        <taxon>Bacilli</taxon>
        <taxon>Bacillales</taxon>
        <taxon>Paenibacillaceae</taxon>
        <taxon>Cohnella</taxon>
    </lineage>
</organism>
<keyword evidence="2" id="KW-1185">Reference proteome</keyword>
<accession>A0A3D9JRA7</accession>
<protein>
    <submittedName>
        <fullName evidence="1">Uncharacterized protein</fullName>
    </submittedName>
</protein>
<reference evidence="1 2" key="1">
    <citation type="submission" date="2018-07" db="EMBL/GenBank/DDBJ databases">
        <title>Genomic Encyclopedia of Type Strains, Phase III (KMG-III): the genomes of soil and plant-associated and newly described type strains.</title>
        <authorList>
            <person name="Whitman W."/>
        </authorList>
    </citation>
    <scope>NUCLEOTIDE SEQUENCE [LARGE SCALE GENOMIC DNA]</scope>
    <source>
        <strain evidence="1 2">CECT 7287</strain>
    </source>
</reference>
<dbReference type="RefSeq" id="WP_181917738.1">
    <property type="nucleotide sequence ID" value="NZ_QRDZ01000013.1"/>
</dbReference>
<evidence type="ECO:0000313" key="1">
    <source>
        <dbReference type="EMBL" id="RED75976.1"/>
    </source>
</evidence>
<evidence type="ECO:0000313" key="2">
    <source>
        <dbReference type="Proteomes" id="UP000256977"/>
    </source>
</evidence>
<gene>
    <name evidence="1" type="ORF">DFP98_11336</name>
</gene>
<dbReference type="AlphaFoldDB" id="A0A3D9JRA7"/>
<proteinExistence type="predicted"/>
<dbReference type="EMBL" id="QRDZ01000013">
    <property type="protein sequence ID" value="RED75976.1"/>
    <property type="molecule type" value="Genomic_DNA"/>
</dbReference>